<keyword evidence="1" id="KW-0472">Membrane</keyword>
<evidence type="ECO:0000313" key="2">
    <source>
        <dbReference type="EMBL" id="MFD2532625.1"/>
    </source>
</evidence>
<protein>
    <recommendedName>
        <fullName evidence="4">DUF3592 domain-containing protein</fullName>
    </recommendedName>
</protein>
<dbReference type="EMBL" id="JBHULI010000024">
    <property type="protein sequence ID" value="MFD2532625.1"/>
    <property type="molecule type" value="Genomic_DNA"/>
</dbReference>
<dbReference type="RefSeq" id="WP_390301365.1">
    <property type="nucleotide sequence ID" value="NZ_JBHULI010000024.1"/>
</dbReference>
<sequence length="161" mass="18724">MNNYRLLHFYWIVPAYLLFLVFQQGMVYKGSIDTYENGTTYLAEVTDFDIKQIAAQSNGYVDIRFEVDGELIERKLSLSVQMAQELMESSNIPIRYQPGAFQEIVLYPTFEIQKSTSLVNMSVAFLGLVVTVITGFFVNRYIRRKVTDENDEKFDIERVDE</sequence>
<name>A0ABW5JKG2_9BACT</name>
<accession>A0ABW5JKG2</accession>
<feature type="transmembrane region" description="Helical" evidence="1">
    <location>
        <begin position="118"/>
        <end position="138"/>
    </location>
</feature>
<comment type="caution">
    <text evidence="2">The sequence shown here is derived from an EMBL/GenBank/DDBJ whole genome shotgun (WGS) entry which is preliminary data.</text>
</comment>
<keyword evidence="1" id="KW-1133">Transmembrane helix</keyword>
<gene>
    <name evidence="2" type="ORF">ACFSVN_09235</name>
</gene>
<proteinExistence type="predicted"/>
<feature type="transmembrane region" description="Helical" evidence="1">
    <location>
        <begin position="7"/>
        <end position="26"/>
    </location>
</feature>
<reference evidence="3" key="1">
    <citation type="journal article" date="2019" name="Int. J. Syst. Evol. Microbiol.">
        <title>The Global Catalogue of Microorganisms (GCM) 10K type strain sequencing project: providing services to taxonomists for standard genome sequencing and annotation.</title>
        <authorList>
            <consortium name="The Broad Institute Genomics Platform"/>
            <consortium name="The Broad Institute Genome Sequencing Center for Infectious Disease"/>
            <person name="Wu L."/>
            <person name="Ma J."/>
        </authorList>
    </citation>
    <scope>NUCLEOTIDE SEQUENCE [LARGE SCALE GENOMIC DNA]</scope>
    <source>
        <strain evidence="3">KCTC 52042</strain>
    </source>
</reference>
<dbReference type="Proteomes" id="UP001597460">
    <property type="component" value="Unassembled WGS sequence"/>
</dbReference>
<keyword evidence="3" id="KW-1185">Reference proteome</keyword>
<organism evidence="2 3">
    <name type="scientific">Gracilimonas halophila</name>
    <dbReference type="NCBI Taxonomy" id="1834464"/>
    <lineage>
        <taxon>Bacteria</taxon>
        <taxon>Pseudomonadati</taxon>
        <taxon>Balneolota</taxon>
        <taxon>Balneolia</taxon>
        <taxon>Balneolales</taxon>
        <taxon>Balneolaceae</taxon>
        <taxon>Gracilimonas</taxon>
    </lineage>
</organism>
<evidence type="ECO:0000313" key="3">
    <source>
        <dbReference type="Proteomes" id="UP001597460"/>
    </source>
</evidence>
<keyword evidence="1" id="KW-0812">Transmembrane</keyword>
<evidence type="ECO:0000256" key="1">
    <source>
        <dbReference type="SAM" id="Phobius"/>
    </source>
</evidence>
<evidence type="ECO:0008006" key="4">
    <source>
        <dbReference type="Google" id="ProtNLM"/>
    </source>
</evidence>